<protein>
    <submittedName>
        <fullName evidence="2">Uncharacterized protein</fullName>
    </submittedName>
</protein>
<name>A0ABV8UCP1_9PROT</name>
<evidence type="ECO:0000313" key="2">
    <source>
        <dbReference type="EMBL" id="MFC4348977.1"/>
    </source>
</evidence>
<organism evidence="2 3">
    <name type="scientific">Kordiimonas lipolytica</name>
    <dbReference type="NCBI Taxonomy" id="1662421"/>
    <lineage>
        <taxon>Bacteria</taxon>
        <taxon>Pseudomonadati</taxon>
        <taxon>Pseudomonadota</taxon>
        <taxon>Alphaproteobacteria</taxon>
        <taxon>Kordiimonadales</taxon>
        <taxon>Kordiimonadaceae</taxon>
        <taxon>Kordiimonas</taxon>
    </lineage>
</organism>
<dbReference type="SUPFAM" id="SSF53850">
    <property type="entry name" value="Periplasmic binding protein-like II"/>
    <property type="match status" value="1"/>
</dbReference>
<sequence>MKQMLHCLLAGLVFGGAAFAQPEKSTPSPSSPLCLKLGADETLGAHYAAFEKLMTDLYSRAGLCANSIAMSPKRIEQLMANGELDGDWFRPSEYITTRGLEQQIVQQAIFGLEARLIWLKKSGFSGNPADLKGLTVGYRAGFRWIETHIPLMGGKPFAITGGSQVKALLEHGRIQVYATSSAHEPNVIAAFGEDADKLTSTRWATEPFYHLLQPRHADKIPALTKAIKDMIRDGDMQSHLTMPGVIAVPLRTGN</sequence>
<keyword evidence="3" id="KW-1185">Reference proteome</keyword>
<feature type="signal peptide" evidence="1">
    <location>
        <begin position="1"/>
        <end position="20"/>
    </location>
</feature>
<dbReference type="RefSeq" id="WP_068143691.1">
    <property type="nucleotide sequence ID" value="NZ_JBHSCR010000014.1"/>
</dbReference>
<dbReference type="EMBL" id="JBHSCR010000014">
    <property type="protein sequence ID" value="MFC4348977.1"/>
    <property type="molecule type" value="Genomic_DNA"/>
</dbReference>
<proteinExistence type="predicted"/>
<evidence type="ECO:0000256" key="1">
    <source>
        <dbReference type="SAM" id="SignalP"/>
    </source>
</evidence>
<feature type="chain" id="PRO_5046713260" evidence="1">
    <location>
        <begin position="21"/>
        <end position="254"/>
    </location>
</feature>
<reference evidence="3" key="1">
    <citation type="journal article" date="2019" name="Int. J. Syst. Evol. Microbiol.">
        <title>The Global Catalogue of Microorganisms (GCM) 10K type strain sequencing project: providing services to taxonomists for standard genome sequencing and annotation.</title>
        <authorList>
            <consortium name="The Broad Institute Genomics Platform"/>
            <consortium name="The Broad Institute Genome Sequencing Center for Infectious Disease"/>
            <person name="Wu L."/>
            <person name="Ma J."/>
        </authorList>
    </citation>
    <scope>NUCLEOTIDE SEQUENCE [LARGE SCALE GENOMIC DNA]</scope>
    <source>
        <strain evidence="3">CGMCC 1.15304</strain>
    </source>
</reference>
<evidence type="ECO:0000313" key="3">
    <source>
        <dbReference type="Proteomes" id="UP001595776"/>
    </source>
</evidence>
<dbReference type="Proteomes" id="UP001595776">
    <property type="component" value="Unassembled WGS sequence"/>
</dbReference>
<comment type="caution">
    <text evidence="2">The sequence shown here is derived from an EMBL/GenBank/DDBJ whole genome shotgun (WGS) entry which is preliminary data.</text>
</comment>
<keyword evidence="1" id="KW-0732">Signal</keyword>
<gene>
    <name evidence="2" type="ORF">ACFO5Q_14075</name>
</gene>
<accession>A0ABV8UCP1</accession>